<dbReference type="Pfam" id="PF01757">
    <property type="entry name" value="Acyl_transf_3"/>
    <property type="match status" value="1"/>
</dbReference>
<feature type="domain" description="Acyltransferase 3" evidence="2">
    <location>
        <begin position="6"/>
        <end position="354"/>
    </location>
</feature>
<dbReference type="GO" id="GO:0016746">
    <property type="term" value="F:acyltransferase activity"/>
    <property type="evidence" value="ECO:0007669"/>
    <property type="project" value="UniProtKB-KW"/>
</dbReference>
<evidence type="ECO:0000256" key="1">
    <source>
        <dbReference type="SAM" id="Phobius"/>
    </source>
</evidence>
<name>A0ABY0FFX8_9NEIS</name>
<keyword evidence="1" id="KW-0812">Transmembrane</keyword>
<organism evidence="3 4">
    <name type="scientific">Crenobacter cavernae</name>
    <dbReference type="NCBI Taxonomy" id="2290923"/>
    <lineage>
        <taxon>Bacteria</taxon>
        <taxon>Pseudomonadati</taxon>
        <taxon>Pseudomonadota</taxon>
        <taxon>Betaproteobacteria</taxon>
        <taxon>Neisseriales</taxon>
        <taxon>Neisseriaceae</taxon>
        <taxon>Crenobacter</taxon>
    </lineage>
</organism>
<dbReference type="Proteomes" id="UP000290682">
    <property type="component" value="Unassembled WGS sequence"/>
</dbReference>
<sequence>MKDKILAIEGLRGWAALMVILSHGALTFFPYLHSGERPEMKTPLEAWLYDSPLAFVYSGTAAVCIFFVLSGYILARRILAAPDVTRAAASMLVKRYFRLMPPVLLSCLMGYALFATDFLDVDRSALSGWIQAYGDFDFTLPGALAEGLWRAFLLADSSYNWPLWTMKVELYGSLLVFAVCCILPWLRFKRSFLALFGAALVYSRPESEGLLYALFLFGVGLSQGEWTLPTPVAIALAALGIYASAFNEGNHLHALFDDVHLRLNGAELSREYLFNAIGGASLVVAVLHHPRCGRRFSDPWLVKLGELSFAAYLLHMLVLASFGAWVFDFVLPRAGYVAAGMVGLVSSVVVIYAIALPYARHVDQASVRWSNRLAKRLMHQSA</sequence>
<feature type="transmembrane region" description="Helical" evidence="1">
    <location>
        <begin position="12"/>
        <end position="33"/>
    </location>
</feature>
<feature type="transmembrane region" description="Helical" evidence="1">
    <location>
        <begin position="309"/>
        <end position="330"/>
    </location>
</feature>
<dbReference type="RefSeq" id="WP_129212467.1">
    <property type="nucleotide sequence ID" value="NZ_REGR01000004.1"/>
</dbReference>
<evidence type="ECO:0000313" key="4">
    <source>
        <dbReference type="Proteomes" id="UP000290682"/>
    </source>
</evidence>
<feature type="transmembrane region" description="Helical" evidence="1">
    <location>
        <begin position="96"/>
        <end position="114"/>
    </location>
</feature>
<dbReference type="InterPro" id="IPR002656">
    <property type="entry name" value="Acyl_transf_3_dom"/>
</dbReference>
<evidence type="ECO:0000259" key="2">
    <source>
        <dbReference type="Pfam" id="PF01757"/>
    </source>
</evidence>
<dbReference type="EMBL" id="REGR01000004">
    <property type="protein sequence ID" value="RXZ44247.1"/>
    <property type="molecule type" value="Genomic_DNA"/>
</dbReference>
<protein>
    <submittedName>
        <fullName evidence="3">Acyltransferase</fullName>
    </submittedName>
</protein>
<gene>
    <name evidence="3" type="ORF">EBB06_06840</name>
</gene>
<reference evidence="3 4" key="1">
    <citation type="submission" date="2018-10" db="EMBL/GenBank/DDBJ databases">
        <title>Draft genome of Fastidiocella sp. strain 375T, a bacterium isolated from a karstic cave dripping water.</title>
        <authorList>
            <person name="Coelho C."/>
            <person name="Verissimo A."/>
            <person name="Tiago I."/>
        </authorList>
    </citation>
    <scope>NUCLEOTIDE SEQUENCE [LARGE SCALE GENOMIC DNA]</scope>
    <source>
        <strain evidence="3 4">CAVE-375</strain>
    </source>
</reference>
<keyword evidence="1" id="KW-0472">Membrane</keyword>
<dbReference type="PANTHER" id="PTHR23028">
    <property type="entry name" value="ACETYLTRANSFERASE"/>
    <property type="match status" value="1"/>
</dbReference>
<accession>A0ABY0FFX8</accession>
<keyword evidence="1" id="KW-1133">Transmembrane helix</keyword>
<keyword evidence="3" id="KW-0808">Transferase</keyword>
<feature type="transmembrane region" description="Helical" evidence="1">
    <location>
        <begin position="336"/>
        <end position="359"/>
    </location>
</feature>
<dbReference type="PANTHER" id="PTHR23028:SF134">
    <property type="entry name" value="PUTATIVE (AFU_ORTHOLOGUE AFUA_4G08520)-RELATED"/>
    <property type="match status" value="1"/>
</dbReference>
<keyword evidence="4" id="KW-1185">Reference proteome</keyword>
<dbReference type="InterPro" id="IPR050879">
    <property type="entry name" value="Acyltransferase_3"/>
</dbReference>
<feature type="transmembrane region" description="Helical" evidence="1">
    <location>
        <begin position="170"/>
        <end position="188"/>
    </location>
</feature>
<evidence type="ECO:0000313" key="3">
    <source>
        <dbReference type="EMBL" id="RXZ44247.1"/>
    </source>
</evidence>
<feature type="transmembrane region" description="Helical" evidence="1">
    <location>
        <begin position="53"/>
        <end position="75"/>
    </location>
</feature>
<proteinExistence type="predicted"/>
<keyword evidence="3" id="KW-0012">Acyltransferase</keyword>
<comment type="caution">
    <text evidence="3">The sequence shown here is derived from an EMBL/GenBank/DDBJ whole genome shotgun (WGS) entry which is preliminary data.</text>
</comment>